<evidence type="ECO:0000313" key="1">
    <source>
        <dbReference type="EMBL" id="KAF5337764.1"/>
    </source>
</evidence>
<reference evidence="1 2" key="1">
    <citation type="journal article" date="2020" name="ISME J.">
        <title>Uncovering the hidden diversity of litter-decomposition mechanisms in mushroom-forming fungi.</title>
        <authorList>
            <person name="Floudas D."/>
            <person name="Bentzer J."/>
            <person name="Ahren D."/>
            <person name="Johansson T."/>
            <person name="Persson P."/>
            <person name="Tunlid A."/>
        </authorList>
    </citation>
    <scope>NUCLEOTIDE SEQUENCE [LARGE SCALE GENOMIC DNA]</scope>
    <source>
        <strain evidence="1 2">CBS 291.85</strain>
    </source>
</reference>
<proteinExistence type="predicted"/>
<keyword evidence="2" id="KW-1185">Reference proteome</keyword>
<sequence>MSVGSFCIFQTGKDGFGQTAYWTRIYQSICLQPVG</sequence>
<comment type="caution">
    <text evidence="1">The sequence shown here is derived from an EMBL/GenBank/DDBJ whole genome shotgun (WGS) entry which is preliminary data.</text>
</comment>
<accession>A0A8H5CAN3</accession>
<organism evidence="1 2">
    <name type="scientific">Tetrapyrgos nigripes</name>
    <dbReference type="NCBI Taxonomy" id="182062"/>
    <lineage>
        <taxon>Eukaryota</taxon>
        <taxon>Fungi</taxon>
        <taxon>Dikarya</taxon>
        <taxon>Basidiomycota</taxon>
        <taxon>Agaricomycotina</taxon>
        <taxon>Agaricomycetes</taxon>
        <taxon>Agaricomycetidae</taxon>
        <taxon>Agaricales</taxon>
        <taxon>Marasmiineae</taxon>
        <taxon>Marasmiaceae</taxon>
        <taxon>Tetrapyrgos</taxon>
    </lineage>
</organism>
<dbReference type="Proteomes" id="UP000559256">
    <property type="component" value="Unassembled WGS sequence"/>
</dbReference>
<name>A0A8H5CAN3_9AGAR</name>
<gene>
    <name evidence="1" type="ORF">D9758_016616</name>
</gene>
<evidence type="ECO:0000313" key="2">
    <source>
        <dbReference type="Proteomes" id="UP000559256"/>
    </source>
</evidence>
<dbReference type="AlphaFoldDB" id="A0A8H5CAN3"/>
<protein>
    <submittedName>
        <fullName evidence="1">Uncharacterized protein</fullName>
    </submittedName>
</protein>
<dbReference type="EMBL" id="JAACJM010000207">
    <property type="protein sequence ID" value="KAF5337764.1"/>
    <property type="molecule type" value="Genomic_DNA"/>
</dbReference>